<name>A0ABM3AM33_GOSHI</name>
<dbReference type="RefSeq" id="XP_040955906.1">
    <property type="nucleotide sequence ID" value="XM_041099972.1"/>
</dbReference>
<proteinExistence type="predicted"/>
<reference evidence="2" key="2">
    <citation type="submission" date="2025-08" db="UniProtKB">
        <authorList>
            <consortium name="RefSeq"/>
        </authorList>
    </citation>
    <scope>IDENTIFICATION</scope>
</reference>
<evidence type="ECO:0000313" key="1">
    <source>
        <dbReference type="Proteomes" id="UP000818029"/>
    </source>
</evidence>
<evidence type="ECO:0008006" key="3">
    <source>
        <dbReference type="Google" id="ProtNLM"/>
    </source>
</evidence>
<keyword evidence="1" id="KW-1185">Reference proteome</keyword>
<dbReference type="InterPro" id="IPR052343">
    <property type="entry name" value="Retrotransposon-Effector_Assoc"/>
</dbReference>
<dbReference type="GeneID" id="121220299"/>
<reference evidence="1" key="1">
    <citation type="journal article" date="2020" name="Nat. Genet.">
        <title>Genomic diversifications of five Gossypium allopolyploid species and their impact on cotton improvement.</title>
        <authorList>
            <person name="Chen Z.J."/>
            <person name="Sreedasyam A."/>
            <person name="Ando A."/>
            <person name="Song Q."/>
            <person name="De Santiago L.M."/>
            <person name="Hulse-Kemp A.M."/>
            <person name="Ding M."/>
            <person name="Ye W."/>
            <person name="Kirkbride R.C."/>
            <person name="Jenkins J."/>
            <person name="Plott C."/>
            <person name="Lovell J."/>
            <person name="Lin Y.M."/>
            <person name="Vaughn R."/>
            <person name="Liu B."/>
            <person name="Simpson S."/>
            <person name="Scheffler B.E."/>
            <person name="Wen L."/>
            <person name="Saski C.A."/>
            <person name="Grover C.E."/>
            <person name="Hu G."/>
            <person name="Conover J.L."/>
            <person name="Carlson J.W."/>
            <person name="Shu S."/>
            <person name="Boston L.B."/>
            <person name="Williams M."/>
            <person name="Peterson D.G."/>
            <person name="McGee K."/>
            <person name="Jones D.C."/>
            <person name="Wendel J.F."/>
            <person name="Stelly D.M."/>
            <person name="Grimwood J."/>
            <person name="Schmutz J."/>
        </authorList>
    </citation>
    <scope>NUCLEOTIDE SEQUENCE [LARGE SCALE GENOMIC DNA]</scope>
    <source>
        <strain evidence="1">cv. TM-1</strain>
    </source>
</reference>
<dbReference type="PANTHER" id="PTHR46890">
    <property type="entry name" value="NON-LTR RETROLELEMENT REVERSE TRANSCRIPTASE-LIKE PROTEIN-RELATED"/>
    <property type="match status" value="1"/>
</dbReference>
<sequence length="184" mass="21125">MVVNRFKDVLDRCIDSDQSTFVSKRLISDNILLTYEILHAFHHKIVGKKGFVVVKLDTSKAYDRVEMGFLREMILRMGFDLGEGLSALMRLVVRESLMKRAKASRSGLQISQLLFAYDCVLFGEANVNGAQTLRTILREHESCSGQCVNYDKSIVLYRSNTLEGDRRTVFGILRVRYSNDLERY</sequence>
<accession>A0ABM3AM33</accession>
<organism evidence="1 2">
    <name type="scientific">Gossypium hirsutum</name>
    <name type="common">Upland cotton</name>
    <name type="synonym">Gossypium mexicanum</name>
    <dbReference type="NCBI Taxonomy" id="3635"/>
    <lineage>
        <taxon>Eukaryota</taxon>
        <taxon>Viridiplantae</taxon>
        <taxon>Streptophyta</taxon>
        <taxon>Embryophyta</taxon>
        <taxon>Tracheophyta</taxon>
        <taxon>Spermatophyta</taxon>
        <taxon>Magnoliopsida</taxon>
        <taxon>eudicotyledons</taxon>
        <taxon>Gunneridae</taxon>
        <taxon>Pentapetalae</taxon>
        <taxon>rosids</taxon>
        <taxon>malvids</taxon>
        <taxon>Malvales</taxon>
        <taxon>Malvaceae</taxon>
        <taxon>Malvoideae</taxon>
        <taxon>Gossypium</taxon>
    </lineage>
</organism>
<dbReference type="PANTHER" id="PTHR46890:SF48">
    <property type="entry name" value="RNA-DIRECTED DNA POLYMERASE"/>
    <property type="match status" value="1"/>
</dbReference>
<gene>
    <name evidence="2" type="primary">LOC121220299</name>
</gene>
<protein>
    <recommendedName>
        <fullName evidence="3">Reverse transcriptase</fullName>
    </recommendedName>
</protein>
<dbReference type="Proteomes" id="UP000818029">
    <property type="component" value="Chromosome D08"/>
</dbReference>
<evidence type="ECO:0000313" key="2">
    <source>
        <dbReference type="RefSeq" id="XP_040955906.1"/>
    </source>
</evidence>